<dbReference type="Proteomes" id="UP000694240">
    <property type="component" value="Chromosome 12"/>
</dbReference>
<feature type="domain" description="DEK-C" evidence="1">
    <location>
        <begin position="63"/>
        <end position="120"/>
    </location>
</feature>
<keyword evidence="3" id="KW-1185">Reference proteome</keyword>
<proteinExistence type="predicted"/>
<name>A0A8T1YE65_9BRAS</name>
<dbReference type="AlphaFoldDB" id="A0A8T1YE65"/>
<gene>
    <name evidence="2" type="ORF">ISN45_Aa07g040740</name>
</gene>
<evidence type="ECO:0000313" key="2">
    <source>
        <dbReference type="EMBL" id="KAG7544210.1"/>
    </source>
</evidence>
<evidence type="ECO:0000259" key="1">
    <source>
        <dbReference type="PROSITE" id="PS51998"/>
    </source>
</evidence>
<dbReference type="PROSITE" id="PS51998">
    <property type="entry name" value="DEK_C"/>
    <property type="match status" value="1"/>
</dbReference>
<evidence type="ECO:0000313" key="3">
    <source>
        <dbReference type="Proteomes" id="UP000694240"/>
    </source>
</evidence>
<accession>A0A8T1YE65</accession>
<comment type="caution">
    <text evidence="2">The sequence shown here is derived from an EMBL/GenBank/DDBJ whole genome shotgun (WGS) entry which is preliminary data.</text>
</comment>
<protein>
    <submittedName>
        <fullName evidence="2">DEK C-terminal</fullName>
    </submittedName>
</protein>
<reference evidence="2 3" key="1">
    <citation type="submission" date="2020-12" db="EMBL/GenBank/DDBJ databases">
        <title>Concerted genomic and epigenomic changes stabilize Arabidopsis allopolyploids.</title>
        <authorList>
            <person name="Chen Z."/>
        </authorList>
    </citation>
    <scope>NUCLEOTIDE SEQUENCE [LARGE SCALE GENOMIC DNA]</scope>
    <source>
        <strain evidence="2">Allo738</strain>
        <tissue evidence="2">Leaf</tissue>
    </source>
</reference>
<dbReference type="EMBL" id="JAEFBK010000012">
    <property type="protein sequence ID" value="KAG7544210.1"/>
    <property type="molecule type" value="Genomic_DNA"/>
</dbReference>
<dbReference type="InterPro" id="IPR014876">
    <property type="entry name" value="DEK_C"/>
</dbReference>
<sequence length="141" mass="16460">MVPLIGPKHIIGPFISLRPNSEETLKKIFFSFRRKNKTLIRFLCRRDMTSMEEVAREEVEIDKDLLRKIEKTVKKILESSNLYKITEIKAREEASLELDLDLSQDPYKVIVREVVESFLEEAVKVIGNRIAMLPQRIESSI</sequence>
<organism evidence="2 3">
    <name type="scientific">Arabidopsis thaliana x Arabidopsis arenosa</name>
    <dbReference type="NCBI Taxonomy" id="1240361"/>
    <lineage>
        <taxon>Eukaryota</taxon>
        <taxon>Viridiplantae</taxon>
        <taxon>Streptophyta</taxon>
        <taxon>Embryophyta</taxon>
        <taxon>Tracheophyta</taxon>
        <taxon>Spermatophyta</taxon>
        <taxon>Magnoliopsida</taxon>
        <taxon>eudicotyledons</taxon>
        <taxon>Gunneridae</taxon>
        <taxon>Pentapetalae</taxon>
        <taxon>rosids</taxon>
        <taxon>malvids</taxon>
        <taxon>Brassicales</taxon>
        <taxon>Brassicaceae</taxon>
        <taxon>Camelineae</taxon>
        <taxon>Arabidopsis</taxon>
    </lineage>
</organism>
<dbReference type="Pfam" id="PF08766">
    <property type="entry name" value="DEK_C"/>
    <property type="match status" value="1"/>
</dbReference>